<protein>
    <submittedName>
        <fullName evidence="1">Uncharacterized protein</fullName>
    </submittedName>
</protein>
<organism evidence="1">
    <name type="scientific">uncultured Poseidoniia archaeon</name>
    <dbReference type="NCBI Taxonomy" id="1697135"/>
    <lineage>
        <taxon>Archaea</taxon>
        <taxon>Methanobacteriati</taxon>
        <taxon>Thermoplasmatota</taxon>
        <taxon>Candidatus Poseidoniia</taxon>
        <taxon>environmental samples</taxon>
    </lineage>
</organism>
<sequence length="64" mass="6680">ASLPKQGTGGASRATLSSIISGGSELMSARGTITEAIINKASVTERRVLLCMGITIVHHTMKRI</sequence>
<name>A0A1B1TCP7_9ARCH</name>
<accession>A0A1B1TCP7</accession>
<dbReference type="AlphaFoldDB" id="A0A1B1TCP7"/>
<proteinExistence type="predicted"/>
<reference evidence="1" key="1">
    <citation type="submission" date="2014-11" db="EMBL/GenBank/DDBJ databases">
        <authorList>
            <person name="Zhu J."/>
            <person name="Qi W."/>
            <person name="Song R."/>
        </authorList>
    </citation>
    <scope>NUCLEOTIDE SEQUENCE</scope>
</reference>
<reference evidence="1" key="2">
    <citation type="journal article" date="2015" name="ISME J.">
        <title>A new class of marine Euryarchaeota group II from the Mediterranean deep chlorophyll maximum.</title>
        <authorList>
            <person name="Martin-Cuadrado A.B."/>
            <person name="Garcia-Heredia I."/>
            <person name="Molto A.G."/>
            <person name="Lopez-Ubeda R."/>
            <person name="Kimes N."/>
            <person name="Lopez-Garcia P."/>
            <person name="Moreira D."/>
            <person name="Rodriguez-Valera F."/>
        </authorList>
    </citation>
    <scope>NUCLEOTIDE SEQUENCE</scope>
</reference>
<evidence type="ECO:0000313" key="1">
    <source>
        <dbReference type="EMBL" id="ANV80054.1"/>
    </source>
</evidence>
<dbReference type="EMBL" id="KP211868">
    <property type="protein sequence ID" value="ANV80054.1"/>
    <property type="molecule type" value="Genomic_DNA"/>
</dbReference>
<feature type="non-terminal residue" evidence="1">
    <location>
        <position position="1"/>
    </location>
</feature>